<dbReference type="CDD" id="cd05992">
    <property type="entry name" value="PB1"/>
    <property type="match status" value="1"/>
</dbReference>
<dbReference type="PROSITE" id="PS51745">
    <property type="entry name" value="PB1"/>
    <property type="match status" value="1"/>
</dbReference>
<dbReference type="AlphaFoldDB" id="Q8GUI7"/>
<feature type="domain" description="PB1" evidence="2">
    <location>
        <begin position="8"/>
        <end position="93"/>
    </location>
</feature>
<dbReference type="SUPFAM" id="SSF54277">
    <property type="entry name" value="CAD &amp; PB1 domains"/>
    <property type="match status" value="1"/>
</dbReference>
<sequence length="347" mass="37464">MACAEPRLTALKVAHKGEIHRLRVDLQAFTFEDLKALFAQTFSLSPNSFVVQYNDTEGDVLNVTSEDEYVEACRVFLSGADAVKSLRFTAVSRTQVAFQENVAEPILKAIEKLVETLKATMEKVKQEQWAQRAQSGVENTGEAIKTGVGHTGEALSRAAKDARESLEQTGEVLSRVANDARESLCAAGKSIQEIPFDKVLKDTGDNLKAAAEHIGAFANEVVDELRKLPATPIVPGVPTAPVAPADLSHPVEPTPAEVVQPAEPGWEQVEEQTQPASPVEETPVVVVAEPEIVEVVSAPAPSADELKWAAQIATIRDIFPEVDVQHVIERLEQCNGNVEVVLNALIG</sequence>
<dbReference type="EMBL" id="BT002485">
    <property type="protein sequence ID" value="AAO00845.1"/>
    <property type="molecule type" value="mRNA"/>
</dbReference>
<dbReference type="Pfam" id="PF02845">
    <property type="entry name" value="CUE"/>
    <property type="match status" value="1"/>
</dbReference>
<dbReference type="GO" id="GO:0043130">
    <property type="term" value="F:ubiquitin binding"/>
    <property type="evidence" value="ECO:0007669"/>
    <property type="project" value="InterPro"/>
</dbReference>
<evidence type="ECO:0000259" key="2">
    <source>
        <dbReference type="PROSITE" id="PS51745"/>
    </source>
</evidence>
<name>Q8GUI7_ARATH</name>
<organism evidence="3">
    <name type="scientific">Arabidopsis thaliana</name>
    <name type="common">Mouse-ear cress</name>
    <dbReference type="NCBI Taxonomy" id="3702"/>
    <lineage>
        <taxon>Eukaryota</taxon>
        <taxon>Viridiplantae</taxon>
        <taxon>Streptophyta</taxon>
        <taxon>Embryophyta</taxon>
        <taxon>Tracheophyta</taxon>
        <taxon>Spermatophyta</taxon>
        <taxon>Magnoliopsida</taxon>
        <taxon>eudicotyledons</taxon>
        <taxon>Gunneridae</taxon>
        <taxon>Pentapetalae</taxon>
        <taxon>rosids</taxon>
        <taxon>malvids</taxon>
        <taxon>Brassicales</taxon>
        <taxon>Brassicaceae</taxon>
        <taxon>Camelineae</taxon>
        <taxon>Arabidopsis</taxon>
    </lineage>
</organism>
<dbReference type="InterPro" id="IPR000270">
    <property type="entry name" value="PB1_dom"/>
</dbReference>
<dbReference type="Pfam" id="PF00564">
    <property type="entry name" value="PB1"/>
    <property type="match status" value="1"/>
</dbReference>
<evidence type="ECO:0000313" key="3">
    <source>
        <dbReference type="EMBL" id="AAO00845.1"/>
    </source>
</evidence>
<dbReference type="InterPro" id="IPR053793">
    <property type="entry name" value="PB1-like"/>
</dbReference>
<proteinExistence type="evidence at transcript level"/>
<feature type="domain" description="CUE" evidence="1">
    <location>
        <begin position="307"/>
        <end position="347"/>
    </location>
</feature>
<dbReference type="PROSITE" id="PS51140">
    <property type="entry name" value="CUE"/>
    <property type="match status" value="1"/>
</dbReference>
<protein>
    <recommendedName>
        <fullName evidence="4">PB1 domain-containing protein</fullName>
    </recommendedName>
</protein>
<dbReference type="Gene3D" id="3.10.20.90">
    <property type="entry name" value="Phosphatidylinositol 3-kinase Catalytic Subunit, Chain A, domain 1"/>
    <property type="match status" value="1"/>
</dbReference>
<evidence type="ECO:0008006" key="4">
    <source>
        <dbReference type="Google" id="ProtNLM"/>
    </source>
</evidence>
<evidence type="ECO:0000259" key="1">
    <source>
        <dbReference type="PROSITE" id="PS51140"/>
    </source>
</evidence>
<reference evidence="3" key="1">
    <citation type="submission" date="2002-12" db="EMBL/GenBank/DDBJ databases">
        <authorList>
            <person name="Southwick A."/>
            <person name="Nguyen M."/>
            <person name="Tripp M."/>
            <person name="Palm C.J."/>
            <person name="Jones T."/>
            <person name="Wu T."/>
            <person name="Carninci P."/>
            <person name="Chen H."/>
            <person name="Cheuk R."/>
            <person name="Chan M.M."/>
            <person name="Chang C.H."/>
            <person name="Dale J.M."/>
            <person name="Deng J.M."/>
            <person name="Hayashizaki Y."/>
            <person name="Hsuan V.W."/>
            <person name="Lee J.M."/>
            <person name="Ishida J."/>
            <person name="Kamiya A."/>
            <person name="Kawai J."/>
            <person name="Kim C.J."/>
            <person name="Narusaka M."/>
            <person name="Onodera C.S."/>
            <person name="Quach H.L."/>
            <person name="Sakurai T."/>
            <person name="Satou M."/>
            <person name="Seki M."/>
            <person name="Shinn P."/>
            <person name="Tang C.C."/>
            <person name="Toroumi M."/>
            <person name="Wong C."/>
            <person name="Wu H.C."/>
            <person name="Yamada K."/>
            <person name="Yu G."/>
            <person name="Yuan S."/>
            <person name="Shinozaki K."/>
            <person name="Ecker J."/>
            <person name="Theologis A."/>
            <person name="Davis R.W."/>
        </authorList>
    </citation>
    <scope>NUCLEOTIDE SEQUENCE</scope>
</reference>
<accession>Q8GUI7</accession>
<dbReference type="Gene3D" id="1.10.8.10">
    <property type="entry name" value="DNA helicase RuvA subunit, C-terminal domain"/>
    <property type="match status" value="1"/>
</dbReference>
<dbReference type="InterPro" id="IPR003892">
    <property type="entry name" value="CUE"/>
</dbReference>
<dbReference type="SMART" id="SM00666">
    <property type="entry name" value="PB1"/>
    <property type="match status" value="1"/>
</dbReference>